<organism evidence="1 2">
    <name type="scientific">Aminipila terrae</name>
    <dbReference type="NCBI Taxonomy" id="2697030"/>
    <lineage>
        <taxon>Bacteria</taxon>
        <taxon>Bacillati</taxon>
        <taxon>Bacillota</taxon>
        <taxon>Clostridia</taxon>
        <taxon>Peptostreptococcales</taxon>
        <taxon>Anaerovoracaceae</taxon>
        <taxon>Aminipila</taxon>
    </lineage>
</organism>
<dbReference type="KEGG" id="amic:Ami3637_09085"/>
<accession>A0A6P1MD08</accession>
<dbReference type="GO" id="GO:0070573">
    <property type="term" value="F:metallodipeptidase activity"/>
    <property type="evidence" value="ECO:0007669"/>
    <property type="project" value="TreeGrafter"/>
</dbReference>
<dbReference type="GO" id="GO:0006508">
    <property type="term" value="P:proteolysis"/>
    <property type="evidence" value="ECO:0007669"/>
    <property type="project" value="InterPro"/>
</dbReference>
<gene>
    <name evidence="1" type="ORF">Ami3637_09085</name>
</gene>
<dbReference type="RefSeq" id="WP_162362298.1">
    <property type="nucleotide sequence ID" value="NZ_CP047591.1"/>
</dbReference>
<dbReference type="PRINTS" id="PR00934">
    <property type="entry name" value="XHISDIPTASE"/>
</dbReference>
<dbReference type="InterPro" id="IPR001160">
    <property type="entry name" value="Peptidase_M20C"/>
</dbReference>
<dbReference type="FunFam" id="3.40.630.10:FF:000018">
    <property type="entry name" value="Aminoacyl-histidine dipeptidase PepD"/>
    <property type="match status" value="1"/>
</dbReference>
<reference evidence="1 2" key="1">
    <citation type="submission" date="2020-01" db="EMBL/GenBank/DDBJ databases">
        <title>Genomic analysis of Aminipila sp. CBA3637.</title>
        <authorList>
            <person name="Kim Y.B."/>
            <person name="Roh S.W."/>
        </authorList>
    </citation>
    <scope>NUCLEOTIDE SEQUENCE [LARGE SCALE GENOMIC DNA]</scope>
    <source>
        <strain evidence="1 2">CBA3637</strain>
    </source>
</reference>
<protein>
    <recommendedName>
        <fullName evidence="3">Aminoacyl-histidine dipeptidase</fullName>
    </recommendedName>
</protein>
<dbReference type="Proteomes" id="UP000463883">
    <property type="component" value="Chromosome"/>
</dbReference>
<dbReference type="EMBL" id="CP047591">
    <property type="protein sequence ID" value="QHI72530.1"/>
    <property type="molecule type" value="Genomic_DNA"/>
</dbReference>
<dbReference type="PANTHER" id="PTHR43501">
    <property type="entry name" value="CYTOSOL NON-SPECIFIC DIPEPTIDASE"/>
    <property type="match status" value="1"/>
</dbReference>
<dbReference type="AlphaFoldDB" id="A0A6P1MD08"/>
<evidence type="ECO:0000313" key="1">
    <source>
        <dbReference type="EMBL" id="QHI72530.1"/>
    </source>
</evidence>
<dbReference type="GO" id="GO:0005829">
    <property type="term" value="C:cytosol"/>
    <property type="evidence" value="ECO:0007669"/>
    <property type="project" value="TreeGrafter"/>
</dbReference>
<dbReference type="Gene3D" id="3.40.630.10">
    <property type="entry name" value="Zn peptidases"/>
    <property type="match status" value="1"/>
</dbReference>
<evidence type="ECO:0008006" key="3">
    <source>
        <dbReference type="Google" id="ProtNLM"/>
    </source>
</evidence>
<sequence>MIQFLYLFPDGIKHMNGVIPGVVESSINLGIIKLEQGGLELEAELRGAFESTCQHIKNQLTNLCEVFGAEMKFFAQYPAWSYNQESGLRQKAMDVFRQEFDRDLKTVVIHAGIECGCLLQRMPWLDAVAIGPNCWGFHSPGERMSAASVKRIWEFLKRLLEELK</sequence>
<evidence type="ECO:0000313" key="2">
    <source>
        <dbReference type="Proteomes" id="UP000463883"/>
    </source>
</evidence>
<dbReference type="SUPFAM" id="SSF53187">
    <property type="entry name" value="Zn-dependent exopeptidases"/>
    <property type="match status" value="1"/>
</dbReference>
<dbReference type="PANTHER" id="PTHR43501:SF1">
    <property type="entry name" value="CYTOSOL NON-SPECIFIC DIPEPTIDASE"/>
    <property type="match status" value="1"/>
</dbReference>
<name>A0A6P1MD08_9FIRM</name>
<keyword evidence="2" id="KW-1185">Reference proteome</keyword>
<proteinExistence type="predicted"/>